<organism evidence="3 4">
    <name type="scientific">Armadillidium nasatum</name>
    <dbReference type="NCBI Taxonomy" id="96803"/>
    <lineage>
        <taxon>Eukaryota</taxon>
        <taxon>Metazoa</taxon>
        <taxon>Ecdysozoa</taxon>
        <taxon>Arthropoda</taxon>
        <taxon>Crustacea</taxon>
        <taxon>Multicrustacea</taxon>
        <taxon>Malacostraca</taxon>
        <taxon>Eumalacostraca</taxon>
        <taxon>Peracarida</taxon>
        <taxon>Isopoda</taxon>
        <taxon>Oniscidea</taxon>
        <taxon>Crinocheta</taxon>
        <taxon>Armadillidiidae</taxon>
        <taxon>Armadillidium</taxon>
    </lineage>
</organism>
<dbReference type="EMBL" id="SEYY01008464">
    <property type="protein sequence ID" value="KAB7502141.1"/>
    <property type="molecule type" value="Genomic_DNA"/>
</dbReference>
<evidence type="ECO:0000256" key="1">
    <source>
        <dbReference type="ARBA" id="ARBA00037957"/>
    </source>
</evidence>
<evidence type="ECO:0000313" key="3">
    <source>
        <dbReference type="EMBL" id="KAB7502141.1"/>
    </source>
</evidence>
<comment type="caution">
    <text evidence="3">The sequence shown here is derived from an EMBL/GenBank/DDBJ whole genome shotgun (WGS) entry which is preliminary data.</text>
</comment>
<evidence type="ECO:0000256" key="2">
    <source>
        <dbReference type="SAM" id="MobiDB-lite"/>
    </source>
</evidence>
<comment type="similarity">
    <text evidence="1">Belongs to the PC-esterase family.</text>
</comment>
<reference evidence="3 4" key="1">
    <citation type="journal article" date="2019" name="PLoS Biol.">
        <title>Sex chromosomes control vertical transmission of feminizing Wolbachia symbionts in an isopod.</title>
        <authorList>
            <person name="Becking T."/>
            <person name="Chebbi M.A."/>
            <person name="Giraud I."/>
            <person name="Moumen B."/>
            <person name="Laverre T."/>
            <person name="Caubet Y."/>
            <person name="Peccoud J."/>
            <person name="Gilbert C."/>
            <person name="Cordaux R."/>
        </authorList>
    </citation>
    <scope>NUCLEOTIDE SEQUENCE [LARGE SCALE GENOMIC DNA]</scope>
    <source>
        <strain evidence="3">ANa2</strain>
        <tissue evidence="3">Whole body excluding digestive tract and cuticle</tissue>
    </source>
</reference>
<evidence type="ECO:0000313" key="4">
    <source>
        <dbReference type="Proteomes" id="UP000326759"/>
    </source>
</evidence>
<feature type="region of interest" description="Disordered" evidence="2">
    <location>
        <begin position="223"/>
        <end position="252"/>
    </location>
</feature>
<dbReference type="AlphaFoldDB" id="A0A5N5T6B0"/>
<feature type="non-terminal residue" evidence="3">
    <location>
        <position position="1"/>
    </location>
</feature>
<keyword evidence="4" id="KW-1185">Reference proteome</keyword>
<dbReference type="Proteomes" id="UP000326759">
    <property type="component" value="Unassembled WGS sequence"/>
</dbReference>
<proteinExistence type="inferred from homology"/>
<dbReference type="Gene3D" id="3.40.50.1110">
    <property type="entry name" value="SGNH hydrolase"/>
    <property type="match status" value="1"/>
</dbReference>
<gene>
    <name evidence="3" type="primary">PCED1A_1</name>
    <name evidence="3" type="ORF">Anas_02970</name>
</gene>
<protein>
    <submittedName>
        <fullName evidence="3">PC-esterase domain-containing protein 1A</fullName>
    </submittedName>
</protein>
<dbReference type="PANTHER" id="PTHR14469:SF0">
    <property type="entry name" value="FAMILY WITH SEQUENCE SIMILARITY 113"/>
    <property type="match status" value="1"/>
</dbReference>
<dbReference type="SUPFAM" id="SSF52266">
    <property type="entry name" value="SGNH hydrolase"/>
    <property type="match status" value="1"/>
</dbReference>
<accession>A0A5N5T6B0</accession>
<dbReference type="InterPro" id="IPR036514">
    <property type="entry name" value="SGNH_hydro_sf"/>
</dbReference>
<name>A0A5N5T6B0_9CRUS</name>
<sequence length="252" mass="29778">KDNIHLRFHFITKISGEEMNHTLNVIERKEIPYPDIIVVNSCMWDVTRWGPMREDDYKEDLIKFFSRIKKILPEDTLVIWTSTLPISTNFTKGGVLIKQLEFMKFSLRFMILEANKFTHQLCIAFGVDFLDLHYHMRFQLHRRSVDGIHWEPQATRYITCLLLTHISLAFDVPLPGRVKGKYIQDCIDVAHNSKDIEPEWSLERGITLRLEEELSRLKIAKKPKLERESSKKSEEDKKETDKQLGNRGLKYF</sequence>
<dbReference type="PANTHER" id="PTHR14469">
    <property type="entry name" value="SARCOMA ANTIGEN NY-SAR-23"/>
    <property type="match status" value="1"/>
</dbReference>
<dbReference type="OrthoDB" id="9975373at2759"/>
<feature type="compositionally biased region" description="Basic and acidic residues" evidence="2">
    <location>
        <begin position="223"/>
        <end position="244"/>
    </location>
</feature>